<dbReference type="Proteomes" id="UP000523079">
    <property type="component" value="Unassembled WGS sequence"/>
</dbReference>
<evidence type="ECO:0000313" key="3">
    <source>
        <dbReference type="EMBL" id="MBA8794465.1"/>
    </source>
</evidence>
<accession>A0A7W3ISK6</accession>
<proteinExistence type="predicted"/>
<keyword evidence="4" id="KW-1185">Reference proteome</keyword>
<protein>
    <recommendedName>
        <fullName evidence="5">Acyltransferase</fullName>
    </recommendedName>
</protein>
<dbReference type="EMBL" id="JACGWT010000003">
    <property type="protein sequence ID" value="MBA8794465.1"/>
    <property type="molecule type" value="Genomic_DNA"/>
</dbReference>
<dbReference type="Pfam" id="PF18164">
    <property type="entry name" value="GNAT_C"/>
    <property type="match status" value="1"/>
</dbReference>
<dbReference type="RefSeq" id="WP_182560035.1">
    <property type="nucleotide sequence ID" value="NZ_JACGWT010000003.1"/>
</dbReference>
<comment type="caution">
    <text evidence="3">The sequence shown here is derived from an EMBL/GenBank/DDBJ whole genome shotgun (WGS) entry which is preliminary data.</text>
</comment>
<dbReference type="Gene3D" id="3.40.630.120">
    <property type="match status" value="1"/>
</dbReference>
<evidence type="ECO:0000259" key="2">
    <source>
        <dbReference type="Pfam" id="PF18164"/>
    </source>
</evidence>
<dbReference type="AlphaFoldDB" id="A0A7W3ISK6"/>
<reference evidence="3 4" key="1">
    <citation type="submission" date="2020-07" db="EMBL/GenBank/DDBJ databases">
        <title>Sequencing the genomes of 1000 actinobacteria strains.</title>
        <authorList>
            <person name="Klenk H.-P."/>
        </authorList>
    </citation>
    <scope>NUCLEOTIDE SEQUENCE [LARGE SCALE GENOMIC DNA]</scope>
    <source>
        <strain evidence="3 4">DSM 100723</strain>
    </source>
</reference>
<evidence type="ECO:0000313" key="4">
    <source>
        <dbReference type="Proteomes" id="UP000523079"/>
    </source>
</evidence>
<evidence type="ECO:0000259" key="1">
    <source>
        <dbReference type="Pfam" id="PF18082"/>
    </source>
</evidence>
<gene>
    <name evidence="3" type="ORF">FHX74_002084</name>
</gene>
<evidence type="ECO:0008006" key="5">
    <source>
        <dbReference type="Google" id="ProtNLM"/>
    </source>
</evidence>
<dbReference type="InterPro" id="IPR041644">
    <property type="entry name" value="GNAT_C"/>
</dbReference>
<feature type="domain" description="GNAT-like C-terminal" evidence="2">
    <location>
        <begin position="147"/>
        <end position="290"/>
    </location>
</feature>
<dbReference type="InterPro" id="IPR041273">
    <property type="entry name" value="NAT_N"/>
</dbReference>
<dbReference type="Pfam" id="PF18082">
    <property type="entry name" value="NAT_N"/>
    <property type="match status" value="1"/>
</dbReference>
<sequence>MIATAARLTAATTPERLAAMGFRPDDAADVGRLVERVLTNEADLHRVSVLADRLIAQIGWFAEPAYELFDHDLARDEHYGAGTFPMLALLITADDVVDFHRSREIPDDVSWATLADLGQQVWVHRRTYGSFGLHTQGWMTVAWSGALYALGRLQFNLHSRTEHADWWLSTHIPETGPLTPELVDDSFRRAQAFFGRHFSDYEFAGFLCDSWLLDPQLTEALGPDTNMGRFQRRWHLNQPPRPGDGDALFFTFRRRGDVDLDALPQDTTLQRAIVGKLRSGGHWYCYQGSLGFDEVPPAPAGDGAAS</sequence>
<name>A0A7W3ISK6_9ACTN</name>
<organism evidence="3 4">
    <name type="scientific">Microlunatus kandeliicorticis</name>
    <dbReference type="NCBI Taxonomy" id="1759536"/>
    <lineage>
        <taxon>Bacteria</taxon>
        <taxon>Bacillati</taxon>
        <taxon>Actinomycetota</taxon>
        <taxon>Actinomycetes</taxon>
        <taxon>Propionibacteriales</taxon>
        <taxon>Propionibacteriaceae</taxon>
        <taxon>Microlunatus</taxon>
    </lineage>
</organism>
<feature type="domain" description="N-acyltransferase N-terminal" evidence="1">
    <location>
        <begin position="12"/>
        <end position="145"/>
    </location>
</feature>